<gene>
    <name evidence="9" type="primary">ycf2</name>
</gene>
<evidence type="ECO:0000259" key="8">
    <source>
        <dbReference type="Pfam" id="PF00004"/>
    </source>
</evidence>
<dbReference type="SUPFAM" id="SSF52540">
    <property type="entry name" value="P-loop containing nucleoside triphosphate hydrolases"/>
    <property type="match status" value="1"/>
</dbReference>
<protein>
    <submittedName>
        <fullName evidence="9">Hypothetical chloroplast RF2</fullName>
    </submittedName>
</protein>
<dbReference type="InterPro" id="IPR027417">
    <property type="entry name" value="P-loop_NTPase"/>
</dbReference>
<dbReference type="GO" id="GO:0005524">
    <property type="term" value="F:ATP binding"/>
    <property type="evidence" value="ECO:0007669"/>
    <property type="project" value="UniProtKB-KW"/>
</dbReference>
<sequence length="1873" mass="220852">MKQKSLRKESLYTIFDLGVMLGIRTPSKSWPKCSFVKLLGKIFSRRKDLIESVYFHILLCTINFRDSRRNDGFIRNTPILFASFLFISIYCSDNGRIRGRRDFYFTGIRKQTRSNNDYRDIYVKYSQSLNRIFHTLQWKFKFLRNSKNEYEIYLPNPLVFRSKSLLSHELIPGSEFVKYFYDSGSYVKEEGYMVEESIMDPAPIQTTAPNDSSCLETMKFYEEYLEDRGDLDFSTSQQEGERVGIINSGKYIYQIFLKLFSIRRLGGSIGRKLDRIPVRDIRNRYYSDNYVQKDGIVTNSSPNSHKYYSRLLWNYFLPINPVYNIIQPNFITSHRIYGFRKGWKYLLPEITHLSPLIHPSSKNSNIFVNQIKLKRDLMRGNNQLNLLMDRSIKIRDLNSLFLSLPSERIRNTNSNYNRENELINDYFLTPIYIKSLNSYNSIGSRYSKYLSQLLKNLSGKKLFSGSICNQGRGKITHEYSMGREAVVMKSSVWNIETYKNTISQIYKWIDKIYNWIIFNSSKRFVPSNLSRELKSLELFKTLIRNDYFEGIDRVPDSSQVSTIDSDLRSVYNQSFHRSGKYLDREFLMNSFTVWEFSNDWVIKSLIAGTKNHRVDPELLNCTTNHGLVTIPDLRLNCDKRFLFHPGNMCIRDRDIIYSQALRDLSKSDDFASAIARKKYFSFGKDNYMLAKSQLCTIVSSGMLYEDLDRVKSKSFCVICYQLLINYLCTKIYLKDFVRIMPVSGPYDGMVEKYHRDMLSYVSLMRGGNRKISQLVKRIPSYFGYEDSEYGIKNGVPGGGSASSIFNRSLHFYLFERPFFSSGKYMSWFFTPEWWEYHTHPFLGIFRKASSAIKICFEFFGSYHMRIMEKTLVNSLKKVRDSYDSDFVWASDSFFDEEDKVVPKFNRLDSRLISSWNWLWTVLIFASFMLLSQQNPISILIGSDSLCLWEHFETIEYLADTSRAFYSNGSMSLNEAGSNKIENSIIYLLENLKHCVRNIRFYLLTKRRLDEWLMNNKGLDLSRRGKNLLVQSLITHTRIERYGFELYPKRELLSNRSGYRVTNQQGFSYLRYLSEILRKNLIYYPLGLTNKWIYLASLEKMIFSQTLLCRERKMDARIPQIPIPLQSGLYSANGILLVGPIETGRSFLIKNFAADSCVPLLGIDMDRFLYNKPDIITDSWMNILVESLRRLNLILDFTRGMSSCMIWIRNIHRLDVNYPTWSIESEPTFLLGILLRYFQTNSIKTRAERNLIVIGSTHLPGKVDPALISTERLDRVINTRVCNKSRRNNHFFILLDKNNLRLINNLLYQNVYSRTTGYSIRDLSVLTNEVSLISITRNKSFVCADTIELASRRQILRFIHTNNQSHLRHNFGVLFYKIGKAIIQNILIKKSFTNLLSISNYLWKKNFYYLSQWYLELSIDNSIMKEFTILIHILNCLAGIAARDSWFLPEKNSDTLIPLDKSLENDLSLASSILESFPMEFSWLENRGTQFVNHEQRETKILSTKSYSSIIQNGLFAISDSSTIRPQNNSEYKSLVFQPKILLGGRNFEFQNTAWSPRSWRLSFSRSHLFDWMKRPNDSEFPHELNFLRSREYTILDKLGVNNHPNQLMEGRKDQLIYERILPRVRKRNVQELELRLEQILFDEQSEISGFFQSSIQYRMEHLGVGNKPRFFIGKRILWDPTGSSIPIRNFIFSRRDFFVDEEMSRRLYVTYGVRRERERSLFNHRIKRFFLRRGYNKELIDNLSVRWWNQFSMGEGRNIEKWKRIEEIGARSRRPQVFTPVYLYQRWLIENLPEKFPRLELVTQRQRWLGITNPLLNSSFTHTALSESYQYLLGFFSSNKILLDRATEMLFMKKRLLGNEIGYLIHNRNMRNS</sequence>
<keyword evidence="5" id="KW-0547">Nucleotide-binding</keyword>
<keyword evidence="7" id="KW-0472">Membrane</keyword>
<dbReference type="GO" id="GO:0009536">
    <property type="term" value="C:plastid"/>
    <property type="evidence" value="ECO:0007669"/>
    <property type="project" value="UniProtKB-SubCell"/>
</dbReference>
<reference evidence="9" key="1">
    <citation type="journal article" date="2008" name="Mol. Biol. Evol.">
        <title>Functional gene losses occur with minimal size reduction in the plastid genome of the parasitic liverwort Aneura mirabilis.</title>
        <authorList>
            <person name="Wickett N.J."/>
            <person name="Zhang Y."/>
            <person name="Hansen S.K."/>
            <person name="Roper J.M."/>
            <person name="Kuehl J.V."/>
            <person name="Plock S.A."/>
            <person name="Wolf P.G."/>
            <person name="dePamphilis C.W."/>
            <person name="Boore J.L."/>
            <person name="Goffinet B."/>
        </authorList>
    </citation>
    <scope>NUCLEOTIDE SEQUENCE [LARGE SCALE GENOMIC DNA]</scope>
</reference>
<organism evidence="9">
    <name type="scientific">Aneura mirabilis</name>
    <name type="common">Parasitic liverwort</name>
    <name type="synonym">Cryptothallus mirabilis</name>
    <dbReference type="NCBI Taxonomy" id="280810"/>
    <lineage>
        <taxon>Eukaryota</taxon>
        <taxon>Viridiplantae</taxon>
        <taxon>Streptophyta</taxon>
        <taxon>Embryophyta</taxon>
        <taxon>Marchantiophyta</taxon>
        <taxon>Jungermanniopsida</taxon>
        <taxon>Metzgeriidae</taxon>
        <taxon>Metzgeriales</taxon>
        <taxon>Aneuraceae</taxon>
        <taxon>Aneura</taxon>
    </lineage>
</organism>
<comment type="function">
    <text evidence="1">Probable ATPase of unknown function. Its presence in a non-photosynthetic plant (Epifagus virginiana) and experiments in tobacco indicate that it has an essential function which is probably not related to photosynthesis.</text>
</comment>
<evidence type="ECO:0000256" key="1">
    <source>
        <dbReference type="ARBA" id="ARBA00002329"/>
    </source>
</evidence>
<evidence type="ECO:0000313" key="9">
    <source>
        <dbReference type="EMBL" id="ABS54479.1"/>
    </source>
</evidence>
<evidence type="ECO:0000256" key="6">
    <source>
        <dbReference type="ARBA" id="ARBA00022840"/>
    </source>
</evidence>
<dbReference type="RefSeq" id="YP_001687218.1">
    <property type="nucleotide sequence ID" value="NC_010359.1"/>
</dbReference>
<proteinExistence type="inferred from homology"/>
<dbReference type="PANTHER" id="PTHR33078">
    <property type="entry name" value="PROTEIN YCF2-RELATED"/>
    <property type="match status" value="1"/>
</dbReference>
<evidence type="ECO:0000256" key="2">
    <source>
        <dbReference type="ARBA" id="ARBA00004474"/>
    </source>
</evidence>
<comment type="subcellular location">
    <subcellularLocation>
        <location evidence="2">Plastid</location>
    </subcellularLocation>
</comment>
<keyword evidence="4 9" id="KW-0934">Plastid</keyword>
<keyword evidence="7" id="KW-1133">Transmembrane helix</keyword>
<evidence type="ECO:0000256" key="5">
    <source>
        <dbReference type="ARBA" id="ARBA00022741"/>
    </source>
</evidence>
<keyword evidence="6" id="KW-0067">ATP-binding</keyword>
<dbReference type="CDD" id="cd19505">
    <property type="entry name" value="RecA-like_Ycf2"/>
    <property type="match status" value="1"/>
</dbReference>
<comment type="similarity">
    <text evidence="3">Belongs to the Ycf2 family.</text>
</comment>
<dbReference type="Pfam" id="PF00004">
    <property type="entry name" value="AAA"/>
    <property type="match status" value="1"/>
</dbReference>
<dbReference type="GeneID" id="5952170"/>
<keyword evidence="7" id="KW-0812">Transmembrane</keyword>
<evidence type="ECO:0000256" key="4">
    <source>
        <dbReference type="ARBA" id="ARBA00022640"/>
    </source>
</evidence>
<dbReference type="GO" id="GO:0016887">
    <property type="term" value="F:ATP hydrolysis activity"/>
    <property type="evidence" value="ECO:0007669"/>
    <property type="project" value="InterPro"/>
</dbReference>
<keyword evidence="9" id="KW-0150">Chloroplast</keyword>
<dbReference type="PANTHER" id="PTHR33078:SF100">
    <property type="entry name" value="PROTEIN YCF2"/>
    <property type="match status" value="1"/>
</dbReference>
<evidence type="ECO:0000256" key="7">
    <source>
        <dbReference type="SAM" id="Phobius"/>
    </source>
</evidence>
<dbReference type="Gene3D" id="3.40.50.300">
    <property type="entry name" value="P-loop containing nucleotide triphosphate hydrolases"/>
    <property type="match status" value="1"/>
</dbReference>
<evidence type="ECO:0000256" key="3">
    <source>
        <dbReference type="ARBA" id="ARBA00009361"/>
    </source>
</evidence>
<dbReference type="EMBL" id="EU043314">
    <property type="protein sequence ID" value="ABS54479.1"/>
    <property type="molecule type" value="Genomic_DNA"/>
</dbReference>
<dbReference type="InterPro" id="IPR003959">
    <property type="entry name" value="ATPase_AAA_core"/>
</dbReference>
<feature type="transmembrane region" description="Helical" evidence="7">
    <location>
        <begin position="73"/>
        <end position="91"/>
    </location>
</feature>
<name>B0YPN2_ANEMR</name>
<geneLocation type="chloroplast" evidence="9"/>
<feature type="domain" description="ATPase AAA-type core" evidence="8">
    <location>
        <begin position="1134"/>
        <end position="1278"/>
    </location>
</feature>
<accession>B0YPN2</accession>